<comment type="caution">
    <text evidence="7">The sequence shown here is derived from an EMBL/GenBank/DDBJ whole genome shotgun (WGS) entry which is preliminary data.</text>
</comment>
<evidence type="ECO:0000256" key="1">
    <source>
        <dbReference type="ARBA" id="ARBA00004651"/>
    </source>
</evidence>
<dbReference type="OrthoDB" id="421014at2"/>
<feature type="transmembrane region" description="Helical" evidence="6">
    <location>
        <begin position="199"/>
        <end position="218"/>
    </location>
</feature>
<evidence type="ECO:0000256" key="3">
    <source>
        <dbReference type="ARBA" id="ARBA00022692"/>
    </source>
</evidence>
<dbReference type="Pfam" id="PF03706">
    <property type="entry name" value="LPG_synthase_TM"/>
    <property type="match status" value="1"/>
</dbReference>
<feature type="transmembrane region" description="Helical" evidence="6">
    <location>
        <begin position="230"/>
        <end position="255"/>
    </location>
</feature>
<keyword evidence="3 6" id="KW-0812">Transmembrane</keyword>
<keyword evidence="8" id="KW-1185">Reference proteome</keyword>
<feature type="transmembrane region" description="Helical" evidence="6">
    <location>
        <begin position="141"/>
        <end position="158"/>
    </location>
</feature>
<proteinExistence type="predicted"/>
<evidence type="ECO:0000313" key="8">
    <source>
        <dbReference type="Proteomes" id="UP000272706"/>
    </source>
</evidence>
<name>A0A3A5KFJ8_9HYPH</name>
<evidence type="ECO:0000256" key="4">
    <source>
        <dbReference type="ARBA" id="ARBA00022989"/>
    </source>
</evidence>
<evidence type="ECO:0000313" key="7">
    <source>
        <dbReference type="EMBL" id="RJT34248.1"/>
    </source>
</evidence>
<dbReference type="RefSeq" id="WP_120016661.1">
    <property type="nucleotide sequence ID" value="NZ_QZWZ01000020.1"/>
</dbReference>
<evidence type="ECO:0000256" key="2">
    <source>
        <dbReference type="ARBA" id="ARBA00022475"/>
    </source>
</evidence>
<keyword evidence="4 6" id="KW-1133">Transmembrane helix</keyword>
<dbReference type="InterPro" id="IPR022791">
    <property type="entry name" value="L-PG_synthase/AglD"/>
</dbReference>
<organism evidence="7 8">
    <name type="scientific">Mesorhizobium waimense</name>
    <dbReference type="NCBI Taxonomy" id="1300307"/>
    <lineage>
        <taxon>Bacteria</taxon>
        <taxon>Pseudomonadati</taxon>
        <taxon>Pseudomonadota</taxon>
        <taxon>Alphaproteobacteria</taxon>
        <taxon>Hyphomicrobiales</taxon>
        <taxon>Phyllobacteriaceae</taxon>
        <taxon>Mesorhizobium</taxon>
    </lineage>
</organism>
<evidence type="ECO:0000256" key="6">
    <source>
        <dbReference type="SAM" id="Phobius"/>
    </source>
</evidence>
<protein>
    <submittedName>
        <fullName evidence="7">UPF0104 family protein</fullName>
    </submittedName>
</protein>
<accession>A0A3A5KFJ8</accession>
<dbReference type="AlphaFoldDB" id="A0A3A5KFJ8"/>
<feature type="transmembrane region" description="Helical" evidence="6">
    <location>
        <begin position="30"/>
        <end position="51"/>
    </location>
</feature>
<dbReference type="Proteomes" id="UP000272706">
    <property type="component" value="Unassembled WGS sequence"/>
</dbReference>
<gene>
    <name evidence="7" type="ORF">D3227_23425</name>
</gene>
<dbReference type="GO" id="GO:0005886">
    <property type="term" value="C:plasma membrane"/>
    <property type="evidence" value="ECO:0007669"/>
    <property type="project" value="UniProtKB-SubCell"/>
</dbReference>
<reference evidence="7 8" key="1">
    <citation type="submission" date="2018-09" db="EMBL/GenBank/DDBJ databases">
        <title>Mesorhizobium carmichaelinearum sp. nov. isolated from Carmichaelinea spp. root nodules in New Zealand.</title>
        <authorList>
            <person name="De Meyer S.E."/>
        </authorList>
    </citation>
    <scope>NUCLEOTIDE SEQUENCE [LARGE SCALE GENOMIC DNA]</scope>
    <source>
        <strain evidence="7 8">ICMP19557</strain>
    </source>
</reference>
<evidence type="ECO:0000256" key="5">
    <source>
        <dbReference type="ARBA" id="ARBA00023136"/>
    </source>
</evidence>
<keyword evidence="5 6" id="KW-0472">Membrane</keyword>
<feature type="transmembrane region" description="Helical" evidence="6">
    <location>
        <begin position="114"/>
        <end position="135"/>
    </location>
</feature>
<comment type="subcellular location">
    <subcellularLocation>
        <location evidence="1">Cell membrane</location>
        <topology evidence="1">Multi-pass membrane protein</topology>
    </subcellularLocation>
</comment>
<sequence length="308" mass="32867">MKRIVSIVVTLALLAWLASDSRWKMVGDAFASITPGAFAAVALALFVTYVLRALRVCDEFRDEVNGRFGACLRVILIHNAMINVVPFRGGETAFPLLLRQVFGIPLMRASASLLWFRLQDAFVVGVLACLVWPGLNPALRAAGIAALIAAAWYLPRWARAPHDWAARGRIVAKLGMLRDIFTEATGRSRYGWWWTVANWALKLAVQGWLLAMLLGTSFQTAFPGAVGAEAAAILPVQGVAGFGTYEAGAAAALLYSGIAIKSGLQAALALHLFIFCSAIATGAIAWLFPSKSTVPGNPAVGSARKSSP</sequence>
<feature type="transmembrane region" description="Helical" evidence="6">
    <location>
        <begin position="267"/>
        <end position="288"/>
    </location>
</feature>
<dbReference type="EMBL" id="QZWZ01000020">
    <property type="protein sequence ID" value="RJT34248.1"/>
    <property type="molecule type" value="Genomic_DNA"/>
</dbReference>
<keyword evidence="2" id="KW-1003">Cell membrane</keyword>